<comment type="caution">
    <text evidence="1">The sequence shown here is derived from an EMBL/GenBank/DDBJ whole genome shotgun (WGS) entry which is preliminary data.</text>
</comment>
<dbReference type="AlphaFoldDB" id="A0AAV5WIF0"/>
<reference evidence="1" key="1">
    <citation type="submission" date="2023-10" db="EMBL/GenBank/DDBJ databases">
        <title>Genome assembly of Pristionchus species.</title>
        <authorList>
            <person name="Yoshida K."/>
            <person name="Sommer R.J."/>
        </authorList>
    </citation>
    <scope>NUCLEOTIDE SEQUENCE</scope>
    <source>
        <strain evidence="1">RS5133</strain>
    </source>
</reference>
<sequence>SFTELPREWSTLDANAEEKRLAKYCHLCVALMMRRMRPADDFAYNYNLKYACLISPNIEWRHWTQPIRCDPERTSSCGPLRSYQLQ</sequence>
<dbReference type="EMBL" id="BTSY01000006">
    <property type="protein sequence ID" value="GMT32056.1"/>
    <property type="molecule type" value="Genomic_DNA"/>
</dbReference>
<evidence type="ECO:0000313" key="1">
    <source>
        <dbReference type="EMBL" id="GMT32056.1"/>
    </source>
</evidence>
<dbReference type="Proteomes" id="UP001432322">
    <property type="component" value="Unassembled WGS sequence"/>
</dbReference>
<keyword evidence="2" id="KW-1185">Reference proteome</keyword>
<feature type="non-terminal residue" evidence="1">
    <location>
        <position position="86"/>
    </location>
</feature>
<name>A0AAV5WIF0_9BILA</name>
<evidence type="ECO:0000313" key="2">
    <source>
        <dbReference type="Proteomes" id="UP001432322"/>
    </source>
</evidence>
<protein>
    <submittedName>
        <fullName evidence="1">Uncharacterized protein</fullName>
    </submittedName>
</protein>
<accession>A0AAV5WIF0</accession>
<proteinExistence type="predicted"/>
<feature type="non-terminal residue" evidence="1">
    <location>
        <position position="1"/>
    </location>
</feature>
<organism evidence="1 2">
    <name type="scientific">Pristionchus fissidentatus</name>
    <dbReference type="NCBI Taxonomy" id="1538716"/>
    <lineage>
        <taxon>Eukaryota</taxon>
        <taxon>Metazoa</taxon>
        <taxon>Ecdysozoa</taxon>
        <taxon>Nematoda</taxon>
        <taxon>Chromadorea</taxon>
        <taxon>Rhabditida</taxon>
        <taxon>Rhabditina</taxon>
        <taxon>Diplogasteromorpha</taxon>
        <taxon>Diplogasteroidea</taxon>
        <taxon>Neodiplogasteridae</taxon>
        <taxon>Pristionchus</taxon>
    </lineage>
</organism>
<gene>
    <name evidence="1" type="ORF">PFISCL1PPCAC_23353</name>
</gene>